<proteinExistence type="predicted"/>
<protein>
    <submittedName>
        <fullName evidence="2">Uncharacterized protein</fullName>
    </submittedName>
</protein>
<dbReference type="OrthoDB" id="3565307at2759"/>
<accession>S3DFS5</accession>
<evidence type="ECO:0000313" key="3">
    <source>
        <dbReference type="Proteomes" id="UP000016922"/>
    </source>
</evidence>
<feature type="region of interest" description="Disordered" evidence="1">
    <location>
        <begin position="47"/>
        <end position="108"/>
    </location>
</feature>
<dbReference type="HOGENOM" id="CLU_950114_0_0_1"/>
<keyword evidence="3" id="KW-1185">Reference proteome</keyword>
<feature type="compositionally biased region" description="Polar residues" evidence="1">
    <location>
        <begin position="93"/>
        <end position="102"/>
    </location>
</feature>
<dbReference type="EMBL" id="KE145353">
    <property type="protein sequence ID" value="EPE35994.1"/>
    <property type="molecule type" value="Genomic_DNA"/>
</dbReference>
<evidence type="ECO:0000313" key="2">
    <source>
        <dbReference type="EMBL" id="EPE35994.1"/>
    </source>
</evidence>
<sequence>MTDTVIPRGEVRFTGEGRRRTVFGGVNGGGGPGGYETNSLESIDLEALPDLPEPPQPATLPNRRRTSTIDDRLPPSLPRSTTAPILTSAPKIPNSTSTNTLNAPKKGLTKSTSFQNLKKSLSSSIYNTAPAAPPAPNFELVPLRSLIAQSYKDLRTLKLLHENQRQNSSNLAVISESETNAGEVLEGNKGRSLKRARSYNSMMVLETAGENGQGQEIDFEKIERNLKGFEEFYRAWVKYGEERGEDVSEVHLVAMISKRGELVRSVKEGGRVAGKEVPEIPKPPTMRAPDCGM</sequence>
<name>S3DFS5_GLAL2</name>
<dbReference type="AlphaFoldDB" id="S3DFS5"/>
<dbReference type="RefSeq" id="XP_008076812.1">
    <property type="nucleotide sequence ID" value="XM_008078621.1"/>
</dbReference>
<evidence type="ECO:0000256" key="1">
    <source>
        <dbReference type="SAM" id="MobiDB-lite"/>
    </source>
</evidence>
<feature type="region of interest" description="Disordered" evidence="1">
    <location>
        <begin position="272"/>
        <end position="293"/>
    </location>
</feature>
<dbReference type="Proteomes" id="UP000016922">
    <property type="component" value="Unassembled WGS sequence"/>
</dbReference>
<reference evidence="2 3" key="1">
    <citation type="journal article" date="2013" name="BMC Genomics">
        <title>Genomics-driven discovery of the pneumocandin biosynthetic gene cluster in the fungus Glarea lozoyensis.</title>
        <authorList>
            <person name="Chen L."/>
            <person name="Yue Q."/>
            <person name="Zhang X."/>
            <person name="Xiang M."/>
            <person name="Wang C."/>
            <person name="Li S."/>
            <person name="Che Y."/>
            <person name="Ortiz-Lopez F.J."/>
            <person name="Bills G.F."/>
            <person name="Liu X."/>
            <person name="An Z."/>
        </authorList>
    </citation>
    <scope>NUCLEOTIDE SEQUENCE [LARGE SCALE GENOMIC DNA]</scope>
    <source>
        <strain evidence="3">ATCC 20868 / MF5171</strain>
    </source>
</reference>
<gene>
    <name evidence="2" type="ORF">GLAREA_05332</name>
</gene>
<organism evidence="2 3">
    <name type="scientific">Glarea lozoyensis (strain ATCC 20868 / MF5171)</name>
    <dbReference type="NCBI Taxonomy" id="1116229"/>
    <lineage>
        <taxon>Eukaryota</taxon>
        <taxon>Fungi</taxon>
        <taxon>Dikarya</taxon>
        <taxon>Ascomycota</taxon>
        <taxon>Pezizomycotina</taxon>
        <taxon>Leotiomycetes</taxon>
        <taxon>Helotiales</taxon>
        <taxon>Helotiaceae</taxon>
        <taxon>Glarea</taxon>
    </lineage>
</organism>
<dbReference type="GeneID" id="19464386"/>
<dbReference type="KEGG" id="glz:GLAREA_05332"/>